<dbReference type="RefSeq" id="WP_012242635.1">
    <property type="nucleotide sequence ID" value="NZ_CP103951.1"/>
</dbReference>
<organism evidence="1 2">
    <name type="scientific">Acholeplasma laidlawii</name>
    <dbReference type="NCBI Taxonomy" id="2148"/>
    <lineage>
        <taxon>Bacteria</taxon>
        <taxon>Bacillati</taxon>
        <taxon>Mycoplasmatota</taxon>
        <taxon>Mollicutes</taxon>
        <taxon>Acholeplasmatales</taxon>
        <taxon>Acholeplasmataceae</taxon>
        <taxon>Acholeplasma</taxon>
    </lineage>
</organism>
<sequence>MIQVIDVHDLDVLSASSIVRQAIDTIGQKILVIIHGYGSTTNQYKKLTQIRSIGKSRVKKGQIEVSISGPDLNDPFQRAHFSIEELGKLSSYITNSGVTIIKKKSHHIQK</sequence>
<dbReference type="AlphaFoldDB" id="A0A553II53"/>
<evidence type="ECO:0000313" key="2">
    <source>
        <dbReference type="Proteomes" id="UP000315938"/>
    </source>
</evidence>
<evidence type="ECO:0000313" key="1">
    <source>
        <dbReference type="EMBL" id="TRX99866.1"/>
    </source>
</evidence>
<reference evidence="1 2" key="1">
    <citation type="submission" date="2019-07" db="EMBL/GenBank/DDBJ databases">
        <title>Genome sequence of Acholeplasma laidlawii strain with increased resistance to erythromycin.</title>
        <authorList>
            <person name="Medvedeva E.S."/>
            <person name="Baranova N.B."/>
            <person name="Siniagina M.N."/>
            <person name="Mouzykantov A."/>
            <person name="Chernova O.A."/>
            <person name="Chernov V.M."/>
        </authorList>
    </citation>
    <scope>NUCLEOTIDE SEQUENCE [LARGE SCALE GENOMIC DNA]</scope>
    <source>
        <strain evidence="1 2">PG8REry</strain>
    </source>
</reference>
<dbReference type="Proteomes" id="UP000315938">
    <property type="component" value="Unassembled WGS sequence"/>
</dbReference>
<name>A0A553II53_ACHLA</name>
<accession>A0A553II53</accession>
<proteinExistence type="predicted"/>
<dbReference type="EMBL" id="VKID01000001">
    <property type="protein sequence ID" value="TRX99866.1"/>
    <property type="molecule type" value="Genomic_DNA"/>
</dbReference>
<gene>
    <name evidence="1" type="ORF">FNV44_02160</name>
</gene>
<comment type="caution">
    <text evidence="1">The sequence shown here is derived from an EMBL/GenBank/DDBJ whole genome shotgun (WGS) entry which is preliminary data.</text>
</comment>
<dbReference type="GeneID" id="41338853"/>
<protein>
    <submittedName>
        <fullName evidence="1">Uncharacterized protein</fullName>
    </submittedName>
</protein>